<dbReference type="RefSeq" id="WP_036611907.1">
    <property type="nucleotide sequence ID" value="NZ_JNHK01000091.1"/>
</dbReference>
<protein>
    <recommendedName>
        <fullName evidence="3">DegT/DnrJ/EryC1/StrS aminotransferase family protein</fullName>
    </recommendedName>
</protein>
<dbReference type="SUPFAM" id="SSF53383">
    <property type="entry name" value="PLP-dependent transferases"/>
    <property type="match status" value="1"/>
</dbReference>
<reference evidence="1 2" key="1">
    <citation type="submission" date="2014-04" db="EMBL/GenBank/DDBJ databases">
        <authorList>
            <person name="Sears C."/>
            <person name="Carroll K."/>
            <person name="Sack B.R."/>
            <person name="Qadri F."/>
            <person name="Myers L.L."/>
            <person name="Chung G.-T."/>
            <person name="Escheverria P."/>
            <person name="Fraser C.M."/>
            <person name="Sadzewicz L."/>
            <person name="Shefchek K.A."/>
            <person name="Tallon L."/>
            <person name="Das S.P."/>
            <person name="Daugherty S."/>
            <person name="Mongodin E.F."/>
        </authorList>
    </citation>
    <scope>NUCLEOTIDE SEQUENCE [LARGE SCALE GENOMIC DNA]</scope>
    <source>
        <strain evidence="1 2">3776 D15 i</strain>
    </source>
</reference>
<evidence type="ECO:0000313" key="1">
    <source>
        <dbReference type="EMBL" id="KDS36227.1"/>
    </source>
</evidence>
<dbReference type="Proteomes" id="UP000027850">
    <property type="component" value="Unassembled WGS sequence"/>
</dbReference>
<gene>
    <name evidence="1" type="ORF">M091_1474</name>
</gene>
<organism evidence="1 2">
    <name type="scientific">Parabacteroides distasonis str. 3776 D15 i</name>
    <dbReference type="NCBI Taxonomy" id="1339342"/>
    <lineage>
        <taxon>Bacteria</taxon>
        <taxon>Pseudomonadati</taxon>
        <taxon>Bacteroidota</taxon>
        <taxon>Bacteroidia</taxon>
        <taxon>Bacteroidales</taxon>
        <taxon>Tannerellaceae</taxon>
        <taxon>Parabacteroides</taxon>
    </lineage>
</organism>
<dbReference type="InterPro" id="IPR015421">
    <property type="entry name" value="PyrdxlP-dep_Trfase_major"/>
</dbReference>
<dbReference type="AlphaFoldDB" id="A0AB34LCN7"/>
<evidence type="ECO:0008006" key="3">
    <source>
        <dbReference type="Google" id="ProtNLM"/>
    </source>
</evidence>
<sequence length="321" mass="37419">MEIGSFLELDFRNTGELFSDVSVCRLNSNRAGIYHCCRLLQVDKVLLPYYECFTVRDFLLRKNIEVAYYSIDSNFMPINVEQDENTAIVLVNYFGLISFSHMCSLAKKYRNVIVDNAQALFAKPLEGVYNVYSPRKFIGVPDGCYVVGPDATKLSEEYTVDTSSFTSGFLLQRVEIGCASAYQARLLNEERINKSDICRMSALSHTILKNAPYQFIRDKRVKNYEIASNLYRDLNRIDPSIYFDDTCVPYVYPLLVERADMVDLLNKEKIYTGRWWNFLLKETSSSSFEYYLSSFMLPIPIDQRYGRDEIWYVFKMIEKYL</sequence>
<dbReference type="InterPro" id="IPR015424">
    <property type="entry name" value="PyrdxlP-dep_Trfase"/>
</dbReference>
<evidence type="ECO:0000313" key="2">
    <source>
        <dbReference type="Proteomes" id="UP000027850"/>
    </source>
</evidence>
<name>A0AB34LCN7_PARDI</name>
<dbReference type="EMBL" id="JNHK01000091">
    <property type="protein sequence ID" value="KDS36227.1"/>
    <property type="molecule type" value="Genomic_DNA"/>
</dbReference>
<proteinExistence type="predicted"/>
<dbReference type="Gene3D" id="3.40.640.10">
    <property type="entry name" value="Type I PLP-dependent aspartate aminotransferase-like (Major domain)"/>
    <property type="match status" value="1"/>
</dbReference>
<comment type="caution">
    <text evidence="1">The sequence shown here is derived from an EMBL/GenBank/DDBJ whole genome shotgun (WGS) entry which is preliminary data.</text>
</comment>
<accession>A0AB34LCN7</accession>